<dbReference type="Pfam" id="PF22818">
    <property type="entry name" value="ApeI-like"/>
    <property type="match status" value="1"/>
</dbReference>
<evidence type="ECO:0000259" key="1">
    <source>
        <dbReference type="Pfam" id="PF22818"/>
    </source>
</evidence>
<evidence type="ECO:0000313" key="2">
    <source>
        <dbReference type="EMBL" id="SHJ97908.1"/>
    </source>
</evidence>
<dbReference type="GO" id="GO:0016829">
    <property type="term" value="F:lyase activity"/>
    <property type="evidence" value="ECO:0007669"/>
    <property type="project" value="UniProtKB-KW"/>
</dbReference>
<protein>
    <submittedName>
        <fullName evidence="2">FabA-like domain-containing protein</fullName>
    </submittedName>
</protein>
<feature type="domain" description="ApeI dehydratase-like" evidence="1">
    <location>
        <begin position="14"/>
        <end position="92"/>
    </location>
</feature>
<dbReference type="AlphaFoldDB" id="A0A1M6NQG6"/>
<organism evidence="2 3">
    <name type="scientific">Muricoccus roseus</name>
    <dbReference type="NCBI Taxonomy" id="198092"/>
    <lineage>
        <taxon>Bacteria</taxon>
        <taxon>Pseudomonadati</taxon>
        <taxon>Pseudomonadota</taxon>
        <taxon>Alphaproteobacteria</taxon>
        <taxon>Acetobacterales</taxon>
        <taxon>Roseomonadaceae</taxon>
        <taxon>Muricoccus</taxon>
    </lineage>
</organism>
<dbReference type="OrthoDB" id="9812842at2"/>
<dbReference type="Gene3D" id="3.10.129.10">
    <property type="entry name" value="Hotdog Thioesterase"/>
    <property type="match status" value="1"/>
</dbReference>
<gene>
    <name evidence="2" type="ORF">SAMN02745194_03860</name>
</gene>
<evidence type="ECO:0000313" key="3">
    <source>
        <dbReference type="Proteomes" id="UP000184387"/>
    </source>
</evidence>
<name>A0A1M6NQG6_9PROT</name>
<dbReference type="RefSeq" id="WP_139281393.1">
    <property type="nucleotide sequence ID" value="NZ_FQZF01000027.1"/>
</dbReference>
<dbReference type="STRING" id="198092.SAMN02745194_03860"/>
<dbReference type="EMBL" id="FQZF01000027">
    <property type="protein sequence ID" value="SHJ97908.1"/>
    <property type="molecule type" value="Genomic_DNA"/>
</dbReference>
<dbReference type="SUPFAM" id="SSF54637">
    <property type="entry name" value="Thioesterase/thiol ester dehydrase-isomerase"/>
    <property type="match status" value="1"/>
</dbReference>
<sequence>MSAGPAEAVGEALWAARFAVPADHPCLPGHFPGRPVVPGVVLLDGVMEAARKAGLADGAGLPAAKFLRPVGPEEVVEIALRRTATGRLAFTGHVEGVLAFQGELA</sequence>
<dbReference type="InterPro" id="IPR054545">
    <property type="entry name" value="ApeI-like"/>
</dbReference>
<reference evidence="2 3" key="1">
    <citation type="submission" date="2016-11" db="EMBL/GenBank/DDBJ databases">
        <authorList>
            <person name="Jaros S."/>
            <person name="Januszkiewicz K."/>
            <person name="Wedrychowicz H."/>
        </authorList>
    </citation>
    <scope>NUCLEOTIDE SEQUENCE [LARGE SCALE GENOMIC DNA]</scope>
    <source>
        <strain evidence="2 3">DSM 14916</strain>
    </source>
</reference>
<dbReference type="InterPro" id="IPR029069">
    <property type="entry name" value="HotDog_dom_sf"/>
</dbReference>
<accession>A0A1M6NQG6</accession>
<keyword evidence="3" id="KW-1185">Reference proteome</keyword>
<proteinExistence type="predicted"/>
<dbReference type="Proteomes" id="UP000184387">
    <property type="component" value="Unassembled WGS sequence"/>
</dbReference>